<accession>A0A0F9JLS2</accession>
<protein>
    <submittedName>
        <fullName evidence="1">Uncharacterized protein</fullName>
    </submittedName>
</protein>
<reference evidence="1" key="1">
    <citation type="journal article" date="2015" name="Nature">
        <title>Complex archaea that bridge the gap between prokaryotes and eukaryotes.</title>
        <authorList>
            <person name="Spang A."/>
            <person name="Saw J.H."/>
            <person name="Jorgensen S.L."/>
            <person name="Zaremba-Niedzwiedzka K."/>
            <person name="Martijn J."/>
            <person name="Lind A.E."/>
            <person name="van Eijk R."/>
            <person name="Schleper C."/>
            <person name="Guy L."/>
            <person name="Ettema T.J."/>
        </authorList>
    </citation>
    <scope>NUCLEOTIDE SEQUENCE</scope>
</reference>
<dbReference type="AlphaFoldDB" id="A0A0F9JLS2"/>
<dbReference type="EMBL" id="LAZR01011118">
    <property type="protein sequence ID" value="KKM63331.1"/>
    <property type="molecule type" value="Genomic_DNA"/>
</dbReference>
<comment type="caution">
    <text evidence="1">The sequence shown here is derived from an EMBL/GenBank/DDBJ whole genome shotgun (WGS) entry which is preliminary data.</text>
</comment>
<evidence type="ECO:0000313" key="1">
    <source>
        <dbReference type="EMBL" id="KKM63331.1"/>
    </source>
</evidence>
<organism evidence="1">
    <name type="scientific">marine sediment metagenome</name>
    <dbReference type="NCBI Taxonomy" id="412755"/>
    <lineage>
        <taxon>unclassified sequences</taxon>
        <taxon>metagenomes</taxon>
        <taxon>ecological metagenomes</taxon>
    </lineage>
</organism>
<gene>
    <name evidence="1" type="ORF">LCGC14_1512550</name>
</gene>
<proteinExistence type="predicted"/>
<name>A0A0F9JLS2_9ZZZZ</name>
<sequence>MFSDANSMHPMREAFLGLSKHIKDWTGQTINQYLTSEGITVNRVYANIMNSMATRGDIQGGSIISSANIE</sequence>